<dbReference type="AlphaFoldDB" id="A0A094YZG6"/>
<keyword evidence="2" id="KW-1185">Reference proteome</keyword>
<sequence length="262" mass="27163">MTVVQTHTIIGQTAARGLVGILLPIARQPVYYNRFVSDALSNLAEGGKRAAVAVGAPAVVAGPPSYLPAAGSATGIVTPASMAGDCTLLVAARKPAQATGGFHVAPLISNYYTDASGKWQGILFGHDTYDQTQDLPVLWAVESETGSSNQMGGDLITTAQGQAWNLHSVRLTGVGQKGYTAIISNHTTGTTKTITSDNTIPLLPATPNFAVGTTFIASNGGLVDHADILCAGIFDTALSDDDLQAVVDIERRWQSSINGVTL</sequence>
<evidence type="ECO:0000313" key="2">
    <source>
        <dbReference type="Proteomes" id="UP000029448"/>
    </source>
</evidence>
<dbReference type="GeneID" id="89479035"/>
<name>A0A094YZG6_9PROT</name>
<dbReference type="Proteomes" id="UP000029448">
    <property type="component" value="Unassembled WGS sequence"/>
</dbReference>
<organism evidence="1 2">
    <name type="scientific">Acetobacter tropicalis</name>
    <dbReference type="NCBI Taxonomy" id="104102"/>
    <lineage>
        <taxon>Bacteria</taxon>
        <taxon>Pseudomonadati</taxon>
        <taxon>Pseudomonadota</taxon>
        <taxon>Alphaproteobacteria</taxon>
        <taxon>Acetobacterales</taxon>
        <taxon>Acetobacteraceae</taxon>
        <taxon>Acetobacter</taxon>
    </lineage>
</organism>
<protein>
    <submittedName>
        <fullName evidence="1">Uncharacterized protein</fullName>
    </submittedName>
</protein>
<dbReference type="PATRIC" id="fig|104102.7.peg.3"/>
<evidence type="ECO:0000313" key="1">
    <source>
        <dbReference type="EMBL" id="KGB26737.1"/>
    </source>
</evidence>
<dbReference type="RefSeq" id="WP_035377013.1">
    <property type="nucleotide sequence ID" value="NZ_JAUYUW010000001.1"/>
</dbReference>
<dbReference type="STRING" id="104102.AtDm6_0003"/>
<comment type="caution">
    <text evidence="1">The sequence shown here is derived from an EMBL/GenBank/DDBJ whole genome shotgun (WGS) entry which is preliminary data.</text>
</comment>
<proteinExistence type="predicted"/>
<accession>A0A094YZG6</accession>
<dbReference type="EMBL" id="JOKM01000001">
    <property type="protein sequence ID" value="KGB26737.1"/>
    <property type="molecule type" value="Genomic_DNA"/>
</dbReference>
<gene>
    <name evidence="1" type="ORF">AtDm6_0003</name>
</gene>
<reference evidence="1 2" key="1">
    <citation type="submission" date="2014-06" db="EMBL/GenBank/DDBJ databases">
        <title>Functional and comparative genomic analyses of the Drosophila gut microbiota identify candidate symbiosis factors.</title>
        <authorList>
            <person name="Newell P.D."/>
            <person name="Chaston J.M."/>
            <person name="Douglas A.E."/>
        </authorList>
    </citation>
    <scope>NUCLEOTIDE SEQUENCE [LARGE SCALE GENOMIC DNA]</scope>
    <source>
        <strain evidence="1 2">DmCS_006</strain>
    </source>
</reference>